<dbReference type="EMBL" id="BSNS01000002">
    <property type="protein sequence ID" value="GLQ52927.1"/>
    <property type="molecule type" value="Genomic_DNA"/>
</dbReference>
<dbReference type="Pfam" id="PF00116">
    <property type="entry name" value="COX2"/>
    <property type="match status" value="1"/>
</dbReference>
<dbReference type="Proteomes" id="UP001156691">
    <property type="component" value="Unassembled WGS sequence"/>
</dbReference>
<name>A0ABQ5VZ79_9HYPH</name>
<dbReference type="EC" id="7.1.1.9" evidence="15"/>
<evidence type="ECO:0000256" key="11">
    <source>
        <dbReference type="ARBA" id="ARBA00023136"/>
    </source>
</evidence>
<keyword evidence="9 16" id="KW-1133">Transmembrane helix</keyword>
<dbReference type="PROSITE" id="PS50857">
    <property type="entry name" value="COX2_CUA"/>
    <property type="match status" value="1"/>
</dbReference>
<dbReference type="Pfam" id="PF02790">
    <property type="entry name" value="COX2_TM"/>
    <property type="match status" value="1"/>
</dbReference>
<dbReference type="InterPro" id="IPR011759">
    <property type="entry name" value="Cyt_c_oxidase_su2_TM_dom"/>
</dbReference>
<evidence type="ECO:0000256" key="14">
    <source>
        <dbReference type="RuleBase" id="RU000456"/>
    </source>
</evidence>
<dbReference type="PRINTS" id="PR01166">
    <property type="entry name" value="CYCOXIDASEII"/>
</dbReference>
<keyword evidence="17" id="KW-0732">Signal</keyword>
<evidence type="ECO:0000256" key="8">
    <source>
        <dbReference type="ARBA" id="ARBA00022982"/>
    </source>
</evidence>
<dbReference type="InterPro" id="IPR045187">
    <property type="entry name" value="CcO_II"/>
</dbReference>
<dbReference type="RefSeq" id="WP_379994666.1">
    <property type="nucleotide sequence ID" value="NZ_BSNS01000002.1"/>
</dbReference>
<keyword evidence="6 15" id="KW-0479">Metal-binding</keyword>
<dbReference type="PANTHER" id="PTHR22888:SF9">
    <property type="entry name" value="CYTOCHROME C OXIDASE SUBUNIT 2"/>
    <property type="match status" value="1"/>
</dbReference>
<evidence type="ECO:0000313" key="21">
    <source>
        <dbReference type="Proteomes" id="UP001156691"/>
    </source>
</evidence>
<dbReference type="InterPro" id="IPR036257">
    <property type="entry name" value="Cyt_c_oxidase_su2_TM_sf"/>
</dbReference>
<evidence type="ECO:0000259" key="19">
    <source>
        <dbReference type="PROSITE" id="PS50999"/>
    </source>
</evidence>
<proteinExistence type="inferred from homology"/>
<sequence length="304" mass="33133">MTASNFRRMGAFLAAAVGLAPTMAAAQQSAPGHPQYGQIGLQPSVTPIMDSITVFHDGVLMWTISAIVLLVLALLVVVIVRFNARANPVPARFTHNTLIEVIWTVVPIVILVIIAIPSFGVLADQMTTPDGERRYLGANIFSFGDVEVPAPALTVKATGEQWFWNYEYVDQGLRFDQYILSDEDRQTQKPGQPRLLAVDNELVVPVNTTVRLLVTAAPTGVIHAFALPSFGIKVDAVPGRLNETWFNARETGIYYGQCSELCGKDHAFMPIAVRVVEQEEFDAWLTAFEGGDYTAANATLAAVE</sequence>
<evidence type="ECO:0000256" key="9">
    <source>
        <dbReference type="ARBA" id="ARBA00022989"/>
    </source>
</evidence>
<feature type="transmembrane region" description="Helical" evidence="16">
    <location>
        <begin position="101"/>
        <end position="123"/>
    </location>
</feature>
<organism evidence="20 21">
    <name type="scientific">Devosia nitrariae</name>
    <dbReference type="NCBI Taxonomy" id="2071872"/>
    <lineage>
        <taxon>Bacteria</taxon>
        <taxon>Pseudomonadati</taxon>
        <taxon>Pseudomonadota</taxon>
        <taxon>Alphaproteobacteria</taxon>
        <taxon>Hyphomicrobiales</taxon>
        <taxon>Devosiaceae</taxon>
        <taxon>Devosia</taxon>
    </lineage>
</organism>
<evidence type="ECO:0000256" key="15">
    <source>
        <dbReference type="RuleBase" id="RU004024"/>
    </source>
</evidence>
<evidence type="ECO:0000256" key="6">
    <source>
        <dbReference type="ARBA" id="ARBA00022723"/>
    </source>
</evidence>
<comment type="cofactor">
    <cofactor evidence="15">
        <name>Cu cation</name>
        <dbReference type="ChEBI" id="CHEBI:23378"/>
    </cofactor>
    <text evidence="15">Binds a copper A center.</text>
</comment>
<evidence type="ECO:0000256" key="12">
    <source>
        <dbReference type="ARBA" id="ARBA00024688"/>
    </source>
</evidence>
<keyword evidence="4 14" id="KW-0679">Respiratory chain</keyword>
<evidence type="ECO:0000256" key="7">
    <source>
        <dbReference type="ARBA" id="ARBA00022967"/>
    </source>
</evidence>
<evidence type="ECO:0000256" key="3">
    <source>
        <dbReference type="ARBA" id="ARBA00022448"/>
    </source>
</evidence>
<evidence type="ECO:0000256" key="17">
    <source>
        <dbReference type="SAM" id="SignalP"/>
    </source>
</evidence>
<dbReference type="InterPro" id="IPR014222">
    <property type="entry name" value="Cyt_c_oxidase_su2"/>
</dbReference>
<dbReference type="InterPro" id="IPR002429">
    <property type="entry name" value="CcO_II-like_C"/>
</dbReference>
<comment type="similarity">
    <text evidence="2 14">Belongs to the cytochrome c oxidase subunit 2 family.</text>
</comment>
<gene>
    <name evidence="20" type="ORF">GCM10010862_01850</name>
</gene>
<dbReference type="PROSITE" id="PS00078">
    <property type="entry name" value="COX2"/>
    <property type="match status" value="1"/>
</dbReference>
<feature type="signal peptide" evidence="17">
    <location>
        <begin position="1"/>
        <end position="26"/>
    </location>
</feature>
<evidence type="ECO:0000256" key="1">
    <source>
        <dbReference type="ARBA" id="ARBA00004141"/>
    </source>
</evidence>
<dbReference type="SUPFAM" id="SSF49503">
    <property type="entry name" value="Cupredoxins"/>
    <property type="match status" value="1"/>
</dbReference>
<keyword evidence="5 14" id="KW-0812">Transmembrane</keyword>
<keyword evidence="10 15" id="KW-0186">Copper</keyword>
<accession>A0ABQ5VZ79</accession>
<evidence type="ECO:0000256" key="5">
    <source>
        <dbReference type="ARBA" id="ARBA00022692"/>
    </source>
</evidence>
<comment type="function">
    <text evidence="12 15">Subunits I and II form the functional core of the enzyme complex. Electrons originating in cytochrome c are transferred via heme a and Cu(A) to the binuclear center formed by heme a3 and Cu(B).</text>
</comment>
<protein>
    <recommendedName>
        <fullName evidence="15">Cytochrome c oxidase subunit 2</fullName>
        <ecNumber evidence="15">7.1.1.9</ecNumber>
    </recommendedName>
</protein>
<dbReference type="CDD" id="cd13912">
    <property type="entry name" value="CcO_II_C"/>
    <property type="match status" value="1"/>
</dbReference>
<evidence type="ECO:0000256" key="2">
    <source>
        <dbReference type="ARBA" id="ARBA00007866"/>
    </source>
</evidence>
<keyword evidence="3 14" id="KW-0813">Transport</keyword>
<keyword evidence="8 14" id="KW-0249">Electron transport</keyword>
<comment type="catalytic activity">
    <reaction evidence="13 15">
        <text>4 Fe(II)-[cytochrome c] + O2 + 8 H(+)(in) = 4 Fe(III)-[cytochrome c] + 2 H2O + 4 H(+)(out)</text>
        <dbReference type="Rhea" id="RHEA:11436"/>
        <dbReference type="Rhea" id="RHEA-COMP:10350"/>
        <dbReference type="Rhea" id="RHEA-COMP:14399"/>
        <dbReference type="ChEBI" id="CHEBI:15377"/>
        <dbReference type="ChEBI" id="CHEBI:15378"/>
        <dbReference type="ChEBI" id="CHEBI:15379"/>
        <dbReference type="ChEBI" id="CHEBI:29033"/>
        <dbReference type="ChEBI" id="CHEBI:29034"/>
        <dbReference type="EC" id="7.1.1.9"/>
    </reaction>
</comment>
<evidence type="ECO:0000313" key="20">
    <source>
        <dbReference type="EMBL" id="GLQ52927.1"/>
    </source>
</evidence>
<dbReference type="InterPro" id="IPR034210">
    <property type="entry name" value="CcO_II_C"/>
</dbReference>
<evidence type="ECO:0000256" key="16">
    <source>
        <dbReference type="SAM" id="Phobius"/>
    </source>
</evidence>
<dbReference type="InterPro" id="IPR001505">
    <property type="entry name" value="Copper_CuA"/>
</dbReference>
<reference evidence="21" key="1">
    <citation type="journal article" date="2019" name="Int. J. Syst. Evol. Microbiol.">
        <title>The Global Catalogue of Microorganisms (GCM) 10K type strain sequencing project: providing services to taxonomists for standard genome sequencing and annotation.</title>
        <authorList>
            <consortium name="The Broad Institute Genomics Platform"/>
            <consortium name="The Broad Institute Genome Sequencing Center for Infectious Disease"/>
            <person name="Wu L."/>
            <person name="Ma J."/>
        </authorList>
    </citation>
    <scope>NUCLEOTIDE SEQUENCE [LARGE SCALE GENOMIC DNA]</scope>
    <source>
        <strain evidence="21">NBRC 112416</strain>
    </source>
</reference>
<feature type="domain" description="Cytochrome oxidase subunit II copper A binding" evidence="18">
    <location>
        <begin position="150"/>
        <end position="287"/>
    </location>
</feature>
<dbReference type="Gene3D" id="2.60.40.420">
    <property type="entry name" value="Cupredoxins - blue copper proteins"/>
    <property type="match status" value="1"/>
</dbReference>
<dbReference type="PANTHER" id="PTHR22888">
    <property type="entry name" value="CYTOCHROME C OXIDASE, SUBUNIT II"/>
    <property type="match status" value="1"/>
</dbReference>
<comment type="subcellular location">
    <subcellularLocation>
        <location evidence="14">Cell membrane</location>
        <topology evidence="14">Multi-pass membrane protein</topology>
    </subcellularLocation>
    <subcellularLocation>
        <location evidence="1">Membrane</location>
        <topology evidence="1">Multi-pass membrane protein</topology>
    </subcellularLocation>
</comment>
<evidence type="ECO:0000256" key="13">
    <source>
        <dbReference type="ARBA" id="ARBA00047816"/>
    </source>
</evidence>
<evidence type="ECO:0000256" key="10">
    <source>
        <dbReference type="ARBA" id="ARBA00023008"/>
    </source>
</evidence>
<feature type="domain" description="Cytochrome oxidase subunit II transmembrane region profile" evidence="19">
    <location>
        <begin position="33"/>
        <end position="129"/>
    </location>
</feature>
<feature type="chain" id="PRO_5046109093" description="Cytochrome c oxidase subunit 2" evidence="17">
    <location>
        <begin position="27"/>
        <end position="304"/>
    </location>
</feature>
<keyword evidence="11 16" id="KW-0472">Membrane</keyword>
<feature type="transmembrane region" description="Helical" evidence="16">
    <location>
        <begin position="59"/>
        <end position="80"/>
    </location>
</feature>
<keyword evidence="21" id="KW-1185">Reference proteome</keyword>
<dbReference type="InterPro" id="IPR008972">
    <property type="entry name" value="Cupredoxin"/>
</dbReference>
<dbReference type="PROSITE" id="PS50999">
    <property type="entry name" value="COX2_TM"/>
    <property type="match status" value="1"/>
</dbReference>
<dbReference type="SUPFAM" id="SSF81464">
    <property type="entry name" value="Cytochrome c oxidase subunit II-like, transmembrane region"/>
    <property type="match status" value="1"/>
</dbReference>
<dbReference type="Gene3D" id="1.10.287.90">
    <property type="match status" value="1"/>
</dbReference>
<evidence type="ECO:0000256" key="4">
    <source>
        <dbReference type="ARBA" id="ARBA00022660"/>
    </source>
</evidence>
<evidence type="ECO:0000259" key="18">
    <source>
        <dbReference type="PROSITE" id="PS50857"/>
    </source>
</evidence>
<comment type="caution">
    <text evidence="20">The sequence shown here is derived from an EMBL/GenBank/DDBJ whole genome shotgun (WGS) entry which is preliminary data.</text>
</comment>
<dbReference type="NCBIfam" id="TIGR02866">
    <property type="entry name" value="CoxB"/>
    <property type="match status" value="1"/>
</dbReference>
<keyword evidence="7" id="KW-1278">Translocase</keyword>